<organism evidence="1 2">
    <name type="scientific">Araneus ventricosus</name>
    <name type="common">Orbweaver spider</name>
    <name type="synonym">Epeira ventricosa</name>
    <dbReference type="NCBI Taxonomy" id="182803"/>
    <lineage>
        <taxon>Eukaryota</taxon>
        <taxon>Metazoa</taxon>
        <taxon>Ecdysozoa</taxon>
        <taxon>Arthropoda</taxon>
        <taxon>Chelicerata</taxon>
        <taxon>Arachnida</taxon>
        <taxon>Araneae</taxon>
        <taxon>Araneomorphae</taxon>
        <taxon>Entelegynae</taxon>
        <taxon>Araneoidea</taxon>
        <taxon>Araneidae</taxon>
        <taxon>Araneus</taxon>
    </lineage>
</organism>
<keyword evidence="2" id="KW-1185">Reference proteome</keyword>
<dbReference type="AlphaFoldDB" id="A0A4Y2JGF5"/>
<dbReference type="Proteomes" id="UP000499080">
    <property type="component" value="Unassembled WGS sequence"/>
</dbReference>
<proteinExistence type="predicted"/>
<name>A0A4Y2JGF5_ARAVE</name>
<dbReference type="EMBL" id="BGPR01003504">
    <property type="protein sequence ID" value="GBM88975.1"/>
    <property type="molecule type" value="Genomic_DNA"/>
</dbReference>
<accession>A0A4Y2JGF5</accession>
<gene>
    <name evidence="1" type="ORF">AVEN_196814_1</name>
</gene>
<protein>
    <submittedName>
        <fullName evidence="1">Uncharacterized protein</fullName>
    </submittedName>
</protein>
<comment type="caution">
    <text evidence="1">The sequence shown here is derived from an EMBL/GenBank/DDBJ whole genome shotgun (WGS) entry which is preliminary data.</text>
</comment>
<evidence type="ECO:0000313" key="1">
    <source>
        <dbReference type="EMBL" id="GBM88975.1"/>
    </source>
</evidence>
<evidence type="ECO:0000313" key="2">
    <source>
        <dbReference type="Proteomes" id="UP000499080"/>
    </source>
</evidence>
<sequence length="107" mass="11986">MSIFRDSVLSLTTILSHHSVTRNRVIPLSRSTRGQLKNGRHDSSDTEVGVLIAINSRGQISPKRGAFRHRSMVIRTHTNSVPTREVRTSLPIRRLLIHVLVVSPCLS</sequence>
<reference evidence="1 2" key="1">
    <citation type="journal article" date="2019" name="Sci. Rep.">
        <title>Orb-weaving spider Araneus ventricosus genome elucidates the spidroin gene catalogue.</title>
        <authorList>
            <person name="Kono N."/>
            <person name="Nakamura H."/>
            <person name="Ohtoshi R."/>
            <person name="Moran D.A.P."/>
            <person name="Shinohara A."/>
            <person name="Yoshida Y."/>
            <person name="Fujiwara M."/>
            <person name="Mori M."/>
            <person name="Tomita M."/>
            <person name="Arakawa K."/>
        </authorList>
    </citation>
    <scope>NUCLEOTIDE SEQUENCE [LARGE SCALE GENOMIC DNA]</scope>
</reference>